<comment type="caution">
    <text evidence="4">The sequence shown here is derived from an EMBL/GenBank/DDBJ whole genome shotgun (WGS) entry which is preliminary data.</text>
</comment>
<dbReference type="GO" id="GO:0000785">
    <property type="term" value="C:chromatin"/>
    <property type="evidence" value="ECO:0007669"/>
    <property type="project" value="TreeGrafter"/>
</dbReference>
<feature type="region of interest" description="Disordered" evidence="1">
    <location>
        <begin position="710"/>
        <end position="733"/>
    </location>
</feature>
<evidence type="ECO:0000313" key="4">
    <source>
        <dbReference type="EMBL" id="KAK7284126.1"/>
    </source>
</evidence>
<feature type="domain" description="JmjN" evidence="2">
    <location>
        <begin position="158"/>
        <end position="199"/>
    </location>
</feature>
<evidence type="ECO:0000313" key="5">
    <source>
        <dbReference type="Proteomes" id="UP001359559"/>
    </source>
</evidence>
<feature type="domain" description="JmjC" evidence="3">
    <location>
        <begin position="373"/>
        <end position="539"/>
    </location>
</feature>
<evidence type="ECO:0000259" key="3">
    <source>
        <dbReference type="PROSITE" id="PS51184"/>
    </source>
</evidence>
<name>A0AAN9IQ67_CLITE</name>
<dbReference type="Pfam" id="PF02373">
    <property type="entry name" value="JmjC"/>
    <property type="match status" value="1"/>
</dbReference>
<feature type="region of interest" description="Disordered" evidence="1">
    <location>
        <begin position="748"/>
        <end position="876"/>
    </location>
</feature>
<protein>
    <recommendedName>
        <fullName evidence="6">Lysine-specific demethylase JMJ16</fullName>
    </recommendedName>
</protein>
<dbReference type="InterPro" id="IPR003347">
    <property type="entry name" value="JmjC_dom"/>
</dbReference>
<dbReference type="Pfam" id="PF02928">
    <property type="entry name" value="zf-C5HC2"/>
    <property type="match status" value="1"/>
</dbReference>
<dbReference type="GO" id="GO:0005634">
    <property type="term" value="C:nucleus"/>
    <property type="evidence" value="ECO:0007669"/>
    <property type="project" value="TreeGrafter"/>
</dbReference>
<dbReference type="PROSITE" id="PS51184">
    <property type="entry name" value="JMJC"/>
    <property type="match status" value="1"/>
</dbReference>
<evidence type="ECO:0000256" key="1">
    <source>
        <dbReference type="SAM" id="MobiDB-lite"/>
    </source>
</evidence>
<dbReference type="Proteomes" id="UP001359559">
    <property type="component" value="Unassembled WGS sequence"/>
</dbReference>
<dbReference type="PANTHER" id="PTHR10694:SF54">
    <property type="entry name" value="INACTIVE LYSINE-SPECIFIC DEMETHYLASE JMJ19-RELATED"/>
    <property type="match status" value="1"/>
</dbReference>
<evidence type="ECO:0000259" key="2">
    <source>
        <dbReference type="PROSITE" id="PS51183"/>
    </source>
</evidence>
<dbReference type="PANTHER" id="PTHR10694">
    <property type="entry name" value="LYSINE-SPECIFIC DEMETHYLASE"/>
    <property type="match status" value="1"/>
</dbReference>
<dbReference type="SMART" id="SM00558">
    <property type="entry name" value="JmjC"/>
    <property type="match status" value="1"/>
</dbReference>
<feature type="compositionally biased region" description="Low complexity" evidence="1">
    <location>
        <begin position="855"/>
        <end position="866"/>
    </location>
</feature>
<dbReference type="Pfam" id="PF02375">
    <property type="entry name" value="JmjN"/>
    <property type="match status" value="1"/>
</dbReference>
<dbReference type="AlphaFoldDB" id="A0AAN9IQ67"/>
<reference evidence="4 5" key="1">
    <citation type="submission" date="2024-01" db="EMBL/GenBank/DDBJ databases">
        <title>The genomes of 5 underutilized Papilionoideae crops provide insights into root nodulation and disease resistance.</title>
        <authorList>
            <person name="Yuan L."/>
        </authorList>
    </citation>
    <scope>NUCLEOTIDE SEQUENCE [LARGE SCALE GENOMIC DNA]</scope>
    <source>
        <strain evidence="4">LY-2023</strain>
        <tissue evidence="4">Leaf</tissue>
    </source>
</reference>
<feature type="region of interest" description="Disordered" evidence="1">
    <location>
        <begin position="250"/>
        <end position="279"/>
    </location>
</feature>
<dbReference type="InterPro" id="IPR003349">
    <property type="entry name" value="JmjN"/>
</dbReference>
<proteinExistence type="predicted"/>
<evidence type="ECO:0008006" key="6">
    <source>
        <dbReference type="Google" id="ProtNLM"/>
    </source>
</evidence>
<dbReference type="SUPFAM" id="SSF51197">
    <property type="entry name" value="Clavaminate synthase-like"/>
    <property type="match status" value="1"/>
</dbReference>
<dbReference type="SMART" id="SM00545">
    <property type="entry name" value="JmjN"/>
    <property type="match status" value="1"/>
</dbReference>
<dbReference type="Gene3D" id="2.60.120.650">
    <property type="entry name" value="Cupin"/>
    <property type="match status" value="1"/>
</dbReference>
<accession>A0AAN9IQ67</accession>
<feature type="compositionally biased region" description="Low complexity" evidence="1">
    <location>
        <begin position="767"/>
        <end position="784"/>
    </location>
</feature>
<dbReference type="PROSITE" id="PS51183">
    <property type="entry name" value="JMJN"/>
    <property type="match status" value="1"/>
</dbReference>
<feature type="compositionally biased region" description="Acidic residues" evidence="1">
    <location>
        <begin position="867"/>
        <end position="876"/>
    </location>
</feature>
<dbReference type="InterPro" id="IPR004198">
    <property type="entry name" value="Znf_C5HC2"/>
</dbReference>
<keyword evidence="5" id="KW-1185">Reference proteome</keyword>
<organism evidence="4 5">
    <name type="scientific">Clitoria ternatea</name>
    <name type="common">Butterfly pea</name>
    <dbReference type="NCBI Taxonomy" id="43366"/>
    <lineage>
        <taxon>Eukaryota</taxon>
        <taxon>Viridiplantae</taxon>
        <taxon>Streptophyta</taxon>
        <taxon>Embryophyta</taxon>
        <taxon>Tracheophyta</taxon>
        <taxon>Spermatophyta</taxon>
        <taxon>Magnoliopsida</taxon>
        <taxon>eudicotyledons</taxon>
        <taxon>Gunneridae</taxon>
        <taxon>Pentapetalae</taxon>
        <taxon>rosids</taxon>
        <taxon>fabids</taxon>
        <taxon>Fabales</taxon>
        <taxon>Fabaceae</taxon>
        <taxon>Papilionoideae</taxon>
        <taxon>50 kb inversion clade</taxon>
        <taxon>NPAAA clade</taxon>
        <taxon>indigoferoid/millettioid clade</taxon>
        <taxon>Phaseoleae</taxon>
        <taxon>Clitoria</taxon>
    </lineage>
</organism>
<gene>
    <name evidence="4" type="ORF">RJT34_18865</name>
</gene>
<sequence length="876" mass="98502">MDSTEKSLCLPLLSCCTGLEFRQLSITPSVNMKEDHRDGRAKLKNMENLSAPPGFASLTSFILKRGGQVKNTDKSKTFPIASEMNDITTYKKGLMHRPWIVLDQSDHIPEESHTEHIPVVKLDRPKGTILGCTNCSNCLKVTARWHPEDARREVLEEAPIFHPTEEEFKDTLKYIASIHSRAEPYGICRIVPPSRWKPPCLLEENTIWENSEFVAQIQRIDGHQVQHAQENMASSHENTKTKIRRDTEVTLDSRLGNGGTCGKNSQNVEDRDSESEQGPKFSLKTFKKSADEFKIQYFNYKDKNKIIGSDINLAGRQQNWEPSVENIEGEYGRIAQNPTEEIEVLCGNTLEPGTFSSGFPTVSDPLAAYTYPEYLKSGWNLNNIHSLSGSLLSFESSETRHKFSPRIHVGMCFSSLNWKVEEHHLYSLSYMHLGEPKVWYSIPGGFSINFETIWKKYLPDLYAGQPDMHDNLVMQLSCPILKAEGIPVYRCVQYPCEFVLVFPGAYHSGFDCGFNCSEAVSFAPVEWLLHGQNAVELYCEQKRKTLISYDKLLLGAAKEAVKAQWETDLCMKSTPDSLTCKDAYRRNGILIKAFKFHIQSESLKRKFLCNSLTSQKMDADFDATCKRECSICLRDLHLSAVGCSCSDDKFACLNHAKHLCSCTWSNKILLYRYEISDLNVLCQALDGKLSAVYKWAKEYLGLTLNSVSHKRSKQNPENLSDSTRPSQSQGLQTKEPIYHTALNAYSRWRQHPSPEISNSSKRKLDEVVSQVRGSSGGTSSSSHASRLKTKTLPQSTTSDDEKGINSIGTKTDSEASEGRFAISKKGDPKISEVPSVTNSRYLSVIQENMEDDVSSDTTSMSSSSSSDSDDELMAKF</sequence>
<feature type="compositionally biased region" description="Polar residues" evidence="1">
    <location>
        <begin position="715"/>
        <end position="732"/>
    </location>
</feature>
<dbReference type="GO" id="GO:0034647">
    <property type="term" value="F:histone H3K4me/H3K4me2/H3K4me3 demethylase activity"/>
    <property type="evidence" value="ECO:0007669"/>
    <property type="project" value="TreeGrafter"/>
</dbReference>
<dbReference type="GO" id="GO:0010468">
    <property type="term" value="P:regulation of gene expression"/>
    <property type="evidence" value="ECO:0007669"/>
    <property type="project" value="TreeGrafter"/>
</dbReference>
<dbReference type="EMBL" id="JAYKXN010000005">
    <property type="protein sequence ID" value="KAK7284126.1"/>
    <property type="molecule type" value="Genomic_DNA"/>
</dbReference>